<reference evidence="1 2" key="1">
    <citation type="submission" date="2021-05" db="EMBL/GenBank/DDBJ databases">
        <title>Kineosporia and Streptomyces sp. nov. two new marine actinobacteria isolated from Coral.</title>
        <authorList>
            <person name="Buangrab K."/>
            <person name="Sutthacheep M."/>
            <person name="Yeemin T."/>
            <person name="Harunari E."/>
            <person name="Igarashi Y."/>
            <person name="Kanchanasin P."/>
            <person name="Tanasupawat S."/>
            <person name="Phongsopitanun W."/>
        </authorList>
    </citation>
    <scope>NUCLEOTIDE SEQUENCE [LARGE SCALE GENOMIC DNA]</scope>
    <source>
        <strain evidence="1 2">J2-2</strain>
    </source>
</reference>
<dbReference type="NCBIfam" id="NF047619">
    <property type="entry name" value="NADase_discoid"/>
    <property type="match status" value="1"/>
</dbReference>
<comment type="caution">
    <text evidence="1">The sequence shown here is derived from an EMBL/GenBank/DDBJ whole genome shotgun (WGS) entry which is preliminary data.</text>
</comment>
<proteinExistence type="predicted"/>
<gene>
    <name evidence="1" type="ORF">KIH74_04695</name>
</gene>
<name>A0ABS5TDP1_9ACTN</name>
<evidence type="ECO:0008006" key="3">
    <source>
        <dbReference type="Google" id="ProtNLM"/>
    </source>
</evidence>
<dbReference type="InterPro" id="IPR057561">
    <property type="entry name" value="NADase_transloc"/>
</dbReference>
<accession>A0ABS5TDP1</accession>
<sequence>MSGTETAPPSSAGATATVCEACRTENGPERRFCKRCGAWMIEAPPSRPVVRIPYAVRMRKWLFGRTPYTPGLGPAGWAVRLAYGMVPLVLVAALVQVRPDHWLMYHFGWWQITDADAAAPVNTWEVQRWAVDGIRNRGWMTAGAGSGTLVIRFPGETQIREISFETGYSSDDKSVRRPKKITMTWGDTDDPIPVDLHDTHRVQWKRVNEKASSVTIRMDEVYQPGATGKPVLIGEISFWRI</sequence>
<dbReference type="Proteomes" id="UP001197247">
    <property type="component" value="Unassembled WGS sequence"/>
</dbReference>
<keyword evidence="2" id="KW-1185">Reference proteome</keyword>
<protein>
    <recommendedName>
        <fullName evidence="3">Zinc ribbon domain-containing protein</fullName>
    </recommendedName>
</protein>
<evidence type="ECO:0000313" key="2">
    <source>
        <dbReference type="Proteomes" id="UP001197247"/>
    </source>
</evidence>
<dbReference type="EMBL" id="JAHBAY010000002">
    <property type="protein sequence ID" value="MBT0768208.1"/>
    <property type="molecule type" value="Genomic_DNA"/>
</dbReference>
<organism evidence="1 2">
    <name type="scientific">Kineosporia corallincola</name>
    <dbReference type="NCBI Taxonomy" id="2835133"/>
    <lineage>
        <taxon>Bacteria</taxon>
        <taxon>Bacillati</taxon>
        <taxon>Actinomycetota</taxon>
        <taxon>Actinomycetes</taxon>
        <taxon>Kineosporiales</taxon>
        <taxon>Kineosporiaceae</taxon>
        <taxon>Kineosporia</taxon>
    </lineage>
</organism>
<evidence type="ECO:0000313" key="1">
    <source>
        <dbReference type="EMBL" id="MBT0768208.1"/>
    </source>
</evidence>
<dbReference type="RefSeq" id="WP_214154512.1">
    <property type="nucleotide sequence ID" value="NZ_JAHBAY010000002.1"/>
</dbReference>